<feature type="non-terminal residue" evidence="5">
    <location>
        <position position="1"/>
    </location>
</feature>
<dbReference type="SMART" id="SM01161">
    <property type="entry name" value="DUF1767"/>
    <property type="match status" value="1"/>
</dbReference>
<evidence type="ECO:0000256" key="1">
    <source>
        <dbReference type="ARBA" id="ARBA00006395"/>
    </source>
</evidence>
<dbReference type="Proteomes" id="UP001328107">
    <property type="component" value="Unassembled WGS sequence"/>
</dbReference>
<dbReference type="Gene3D" id="2.40.50.770">
    <property type="entry name" value="RecQ-mediated genome instability protein Rmi1, C-terminal domain"/>
    <property type="match status" value="1"/>
</dbReference>
<dbReference type="EMBL" id="BTRK01000006">
    <property type="protein sequence ID" value="GMR59331.1"/>
    <property type="molecule type" value="Genomic_DNA"/>
</dbReference>
<dbReference type="GO" id="GO:0000724">
    <property type="term" value="P:double-strand break repair via homologous recombination"/>
    <property type="evidence" value="ECO:0007669"/>
    <property type="project" value="TreeGrafter"/>
</dbReference>
<organism evidence="5 6">
    <name type="scientific">Pristionchus mayeri</name>
    <dbReference type="NCBI Taxonomy" id="1317129"/>
    <lineage>
        <taxon>Eukaryota</taxon>
        <taxon>Metazoa</taxon>
        <taxon>Ecdysozoa</taxon>
        <taxon>Nematoda</taxon>
        <taxon>Chromadorea</taxon>
        <taxon>Rhabditida</taxon>
        <taxon>Rhabditina</taxon>
        <taxon>Diplogasteromorpha</taxon>
        <taxon>Diplogasteroidea</taxon>
        <taxon>Neodiplogasteridae</taxon>
        <taxon>Pristionchus</taxon>
    </lineage>
</organism>
<comment type="similarity">
    <text evidence="1">Belongs to the RMI1 family.</text>
</comment>
<dbReference type="GO" id="GO:0016604">
    <property type="term" value="C:nuclear body"/>
    <property type="evidence" value="ECO:0007669"/>
    <property type="project" value="TreeGrafter"/>
</dbReference>
<evidence type="ECO:0000256" key="3">
    <source>
        <dbReference type="SAM" id="MobiDB-lite"/>
    </source>
</evidence>
<dbReference type="PANTHER" id="PTHR14790">
    <property type="entry name" value="RECQ-MEDIATED GENOME INSTABILITY PROTEIN 1 RMI1"/>
    <property type="match status" value="1"/>
</dbReference>
<comment type="caution">
    <text evidence="5">The sequence shown here is derived from an EMBL/GenBank/DDBJ whole genome shotgun (WGS) entry which is preliminary data.</text>
</comment>
<sequence length="642" mass="72474">NHILLRDDWLKHAFNFVLEKFPTYTGRRLYNLVFEQWIHSNLKDSCYSILESVDAKARKFDVHQPLVLQITRLVDIGSSLLSQFNKLTYEFVDNSGFDIDPNDQKEDNLYQAKPSRCMMLTLSDGEIELKAMERQHISSLSLLTAPGCKILLHPPLVCRKGVFLLTPNNTQVLGGDDPDLMETGRPLNVMSIILDKEIPKKKDFSHIYTKEDEMIEEEQLIREFEEMEEQFDHTDFEMLPSTRVSPLISRTAPTPRPPQRSIGSISLVPTSPMNDTQTTTSTMSTLHIMMNNVHYGFRSTPLMEGKMKEEKVEVIDIDDDFIPPTSSALNEDKREEMDDSIDETDPFVMGYRSLRLITLEEAMKQSKFQTGGSKRKIEAFVHSFVEALRIVENLWTMKIQLRDESMEGVECIIHSSVLEKLIGLTVEEALTIRTSSDVVRKREGASRLAATEDILSRLVLLSTLIVSIQSVSLPSVPLDVFTQICPKARLSVLQQVLSSGGTPMEAQLDPLNDPLVQQWMQGQQMGINPLAYGSQLGINPYGLNNFGIQSFPRFAPQMNPSLSQFGILQLGYGNQQGYSNQLGYGNQLGYNNQLMGTQINPSVLGYGGSQLYGNSLYGQQGYGSRGLYPYNIRMPFHAEKKT</sequence>
<accession>A0AAN5D9L9</accession>
<dbReference type="GO" id="GO:0031422">
    <property type="term" value="C:RecQ family helicase-topoisomerase III complex"/>
    <property type="evidence" value="ECO:0007669"/>
    <property type="project" value="TreeGrafter"/>
</dbReference>
<dbReference type="AlphaFoldDB" id="A0AAN5D9L9"/>
<evidence type="ECO:0000256" key="2">
    <source>
        <dbReference type="ARBA" id="ARBA00018987"/>
    </source>
</evidence>
<reference evidence="6" key="1">
    <citation type="submission" date="2022-10" db="EMBL/GenBank/DDBJ databases">
        <title>Genome assembly of Pristionchus species.</title>
        <authorList>
            <person name="Yoshida K."/>
            <person name="Sommer R.J."/>
        </authorList>
    </citation>
    <scope>NUCLEOTIDE SEQUENCE [LARGE SCALE GENOMIC DNA]</scope>
    <source>
        <strain evidence="6">RS5460</strain>
    </source>
</reference>
<dbReference type="InterPro" id="IPR042470">
    <property type="entry name" value="RMI1_N_C_sf"/>
</dbReference>
<feature type="domain" description="RecQ mediated genome instability protein 1 OB-fold" evidence="4">
    <location>
        <begin position="58"/>
        <end position="184"/>
    </location>
</feature>
<gene>
    <name evidence="5" type="ORF">PMAYCL1PPCAC_29526</name>
</gene>
<evidence type="ECO:0000313" key="6">
    <source>
        <dbReference type="Proteomes" id="UP001328107"/>
    </source>
</evidence>
<dbReference type="Pfam" id="PF08585">
    <property type="entry name" value="RMI1_N_C"/>
    <property type="match status" value="1"/>
</dbReference>
<feature type="non-terminal residue" evidence="5">
    <location>
        <position position="642"/>
    </location>
</feature>
<feature type="compositionally biased region" description="Low complexity" evidence="3">
    <location>
        <begin position="270"/>
        <end position="279"/>
    </location>
</feature>
<dbReference type="InterPro" id="IPR013894">
    <property type="entry name" value="RMI1_OB"/>
</dbReference>
<evidence type="ECO:0000313" key="5">
    <source>
        <dbReference type="EMBL" id="GMR59331.1"/>
    </source>
</evidence>
<protein>
    <recommendedName>
        <fullName evidence="2">RecQ-mediated genome instability protein 1</fullName>
    </recommendedName>
</protein>
<dbReference type="GO" id="GO:0000712">
    <property type="term" value="P:resolution of meiotic recombination intermediates"/>
    <property type="evidence" value="ECO:0007669"/>
    <property type="project" value="TreeGrafter"/>
</dbReference>
<feature type="region of interest" description="Disordered" evidence="3">
    <location>
        <begin position="249"/>
        <end position="279"/>
    </location>
</feature>
<proteinExistence type="inferred from homology"/>
<name>A0AAN5D9L9_9BILA</name>
<evidence type="ECO:0000259" key="4">
    <source>
        <dbReference type="Pfam" id="PF08585"/>
    </source>
</evidence>
<dbReference type="PANTHER" id="PTHR14790:SF15">
    <property type="entry name" value="RECQ-MEDIATED GENOME INSTABILITY PROTEIN 1"/>
    <property type="match status" value="1"/>
</dbReference>
<keyword evidence="6" id="KW-1185">Reference proteome</keyword>